<keyword evidence="5 9" id="KW-0378">Hydrolase</keyword>
<dbReference type="PANTHER" id="PTHR12649">
    <property type="entry name" value="PEPTIDYL-TRNA HYDROLASE 2"/>
    <property type="match status" value="1"/>
</dbReference>
<proteinExistence type="inferred from homology"/>
<evidence type="ECO:0000256" key="6">
    <source>
        <dbReference type="ARBA" id="ARBA00038050"/>
    </source>
</evidence>
<dbReference type="STRING" id="697581.TCARB_0002"/>
<organism evidence="10 11">
    <name type="scientific">Thermofilum adornatum 1505</name>
    <dbReference type="NCBI Taxonomy" id="697581"/>
    <lineage>
        <taxon>Archaea</taxon>
        <taxon>Thermoproteota</taxon>
        <taxon>Thermoprotei</taxon>
        <taxon>Thermofilales</taxon>
        <taxon>Thermofilaceae</taxon>
        <taxon>Thermofilum</taxon>
    </lineage>
</organism>
<evidence type="ECO:0000256" key="4">
    <source>
        <dbReference type="ARBA" id="ARBA00022490"/>
    </source>
</evidence>
<reference evidence="11" key="1">
    <citation type="book" date="2010" name="EXTREMOPHILES" publisher="0:0-0">
        <title>Complete genome sequences of ten hyperthermophilic archaea reveal their metabolic capabilities and possible ecological roles.</title>
        <editorList>
            <person name="?"/>
        </editorList>
        <authorList>
            <person name="Ravin N.V."/>
            <person name="Mardanov A.V."/>
            <person name="Bonch-Osmolovskaya E.A."/>
            <person name="Skryabin K.G."/>
        </authorList>
    </citation>
    <scope>NUCLEOTIDE SEQUENCE [LARGE SCALE GENOMIC DNA]</scope>
    <source>
        <strain evidence="11">1505</strain>
    </source>
</reference>
<comment type="catalytic activity">
    <reaction evidence="7 9">
        <text>an N-acyl-L-alpha-aminoacyl-tRNA + H2O = an N-acyl-L-amino acid + a tRNA + H(+)</text>
        <dbReference type="Rhea" id="RHEA:54448"/>
        <dbReference type="Rhea" id="RHEA-COMP:10123"/>
        <dbReference type="Rhea" id="RHEA-COMP:13883"/>
        <dbReference type="ChEBI" id="CHEBI:15377"/>
        <dbReference type="ChEBI" id="CHEBI:15378"/>
        <dbReference type="ChEBI" id="CHEBI:59874"/>
        <dbReference type="ChEBI" id="CHEBI:78442"/>
        <dbReference type="ChEBI" id="CHEBI:138191"/>
        <dbReference type="EC" id="3.1.1.29"/>
    </reaction>
</comment>
<evidence type="ECO:0000256" key="2">
    <source>
        <dbReference type="ARBA" id="ARBA00004496"/>
    </source>
</evidence>
<dbReference type="NCBIfam" id="NF003314">
    <property type="entry name" value="PRK04322.1"/>
    <property type="match status" value="1"/>
</dbReference>
<dbReference type="AlphaFoldDB" id="A0A3G1A456"/>
<comment type="similarity">
    <text evidence="6 9">Belongs to the PTH2 family.</text>
</comment>
<dbReference type="GO" id="GO:0004045">
    <property type="term" value="F:peptidyl-tRNA hydrolase activity"/>
    <property type="evidence" value="ECO:0007669"/>
    <property type="project" value="UniProtKB-UniRule"/>
</dbReference>
<dbReference type="GO" id="GO:0005829">
    <property type="term" value="C:cytosol"/>
    <property type="evidence" value="ECO:0007669"/>
    <property type="project" value="TreeGrafter"/>
</dbReference>
<dbReference type="PANTHER" id="PTHR12649:SF11">
    <property type="entry name" value="PEPTIDYL-TRNA HYDROLASE 2, MITOCHONDRIAL"/>
    <property type="match status" value="1"/>
</dbReference>
<evidence type="ECO:0000256" key="7">
    <source>
        <dbReference type="ARBA" id="ARBA00048707"/>
    </source>
</evidence>
<dbReference type="InterPro" id="IPR023476">
    <property type="entry name" value="Pep_tRNA_hydro_II_dom_sf"/>
</dbReference>
<dbReference type="EC" id="3.1.1.29" evidence="3 9"/>
<dbReference type="Proteomes" id="UP000266720">
    <property type="component" value="Chromosome"/>
</dbReference>
<sequence>METQELKQVIVLRRDLEMGKGKMVAQGCHAAVEAVLETMKRDKQLVERWLEQGQKKIVLRVDSEEELLDLYRRAQELGITAVLVVDKGLTQLPPNTVTALGLGPAPAEVLDKITGKLKLL</sequence>
<comment type="function">
    <text evidence="1 9">The natural substrate for this enzyme may be peptidyl-tRNAs which drop off the ribosome during protein synthesis.</text>
</comment>
<dbReference type="FunFam" id="3.40.1490.10:FF:000001">
    <property type="entry name" value="Peptidyl-tRNA hydrolase 2"/>
    <property type="match status" value="1"/>
</dbReference>
<dbReference type="HAMAP" id="MF_00628">
    <property type="entry name" value="Pept_tRNA_hydro_arch"/>
    <property type="match status" value="1"/>
</dbReference>
<dbReference type="RefSeq" id="WP_187148205.1">
    <property type="nucleotide sequence ID" value="NZ_CP007493.1"/>
</dbReference>
<evidence type="ECO:0000256" key="5">
    <source>
        <dbReference type="ARBA" id="ARBA00022801"/>
    </source>
</evidence>
<dbReference type="NCBIfam" id="TIGR00283">
    <property type="entry name" value="arch_pth2"/>
    <property type="match status" value="1"/>
</dbReference>
<accession>A0A3G1A456</accession>
<evidence type="ECO:0000313" key="11">
    <source>
        <dbReference type="Proteomes" id="UP000266720"/>
    </source>
</evidence>
<dbReference type="EMBL" id="CP007493">
    <property type="protein sequence ID" value="AJB41082.1"/>
    <property type="molecule type" value="Genomic_DNA"/>
</dbReference>
<dbReference type="Gene3D" id="3.40.1490.10">
    <property type="entry name" value="Bit1"/>
    <property type="match status" value="1"/>
</dbReference>
<evidence type="ECO:0000256" key="8">
    <source>
        <dbReference type="ARBA" id="ARBA00050038"/>
    </source>
</evidence>
<dbReference type="Pfam" id="PF01981">
    <property type="entry name" value="PTH2"/>
    <property type="match status" value="1"/>
</dbReference>
<evidence type="ECO:0000256" key="3">
    <source>
        <dbReference type="ARBA" id="ARBA00013260"/>
    </source>
</evidence>
<comment type="subcellular location">
    <subcellularLocation>
        <location evidence="2 9">Cytoplasm</location>
    </subcellularLocation>
</comment>
<name>A0A3G1A456_9CREN</name>
<protein>
    <recommendedName>
        <fullName evidence="8 9">Peptidyl-tRNA hydrolase</fullName>
        <shortName evidence="9">PTH</shortName>
        <ecNumber evidence="3 9">3.1.1.29</ecNumber>
    </recommendedName>
</protein>
<dbReference type="GeneID" id="58787977"/>
<dbReference type="CDD" id="cd02430">
    <property type="entry name" value="PTH2"/>
    <property type="match status" value="1"/>
</dbReference>
<keyword evidence="4 9" id="KW-0963">Cytoplasm</keyword>
<dbReference type="InterPro" id="IPR002833">
    <property type="entry name" value="PTH2"/>
</dbReference>
<gene>
    <name evidence="9" type="primary">pth</name>
    <name evidence="10" type="ORF">TCARB_0002</name>
</gene>
<dbReference type="InterPro" id="IPR034759">
    <property type="entry name" value="Pept_tRNA_hydro_arch"/>
</dbReference>
<evidence type="ECO:0000256" key="9">
    <source>
        <dbReference type="HAMAP-Rule" id="MF_00628"/>
    </source>
</evidence>
<dbReference type="SUPFAM" id="SSF102462">
    <property type="entry name" value="Peptidyl-tRNA hydrolase II"/>
    <property type="match status" value="1"/>
</dbReference>
<evidence type="ECO:0000313" key="10">
    <source>
        <dbReference type="EMBL" id="AJB41082.1"/>
    </source>
</evidence>
<dbReference type="GO" id="GO:0006412">
    <property type="term" value="P:translation"/>
    <property type="evidence" value="ECO:0007669"/>
    <property type="project" value="UniProtKB-UniRule"/>
</dbReference>
<dbReference type="KEGG" id="tcb:TCARB_0002"/>
<evidence type="ECO:0000256" key="1">
    <source>
        <dbReference type="ARBA" id="ARBA00003043"/>
    </source>
</evidence>